<gene>
    <name evidence="1" type="ORF">FWK35_00032950</name>
</gene>
<evidence type="ECO:0000313" key="1">
    <source>
        <dbReference type="EMBL" id="KAF0717169.1"/>
    </source>
</evidence>
<name>A0A6G0W0J8_APHCR</name>
<dbReference type="AlphaFoldDB" id="A0A6G0W0J8"/>
<reference evidence="1 2" key="1">
    <citation type="submission" date="2019-08" db="EMBL/GenBank/DDBJ databases">
        <title>Whole genome of Aphis craccivora.</title>
        <authorList>
            <person name="Voronova N.V."/>
            <person name="Shulinski R.S."/>
            <person name="Bandarenka Y.V."/>
            <person name="Zhorov D.G."/>
            <person name="Warner D."/>
        </authorList>
    </citation>
    <scope>NUCLEOTIDE SEQUENCE [LARGE SCALE GENOMIC DNA]</scope>
    <source>
        <strain evidence="1">180601</strain>
        <tissue evidence="1">Whole Body</tissue>
    </source>
</reference>
<feature type="non-terminal residue" evidence="1">
    <location>
        <position position="1"/>
    </location>
</feature>
<protein>
    <submittedName>
        <fullName evidence="1">Uncharacterized protein</fullName>
    </submittedName>
</protein>
<comment type="caution">
    <text evidence="1">The sequence shown here is derived from an EMBL/GenBank/DDBJ whole genome shotgun (WGS) entry which is preliminary data.</text>
</comment>
<dbReference type="OrthoDB" id="6611646at2759"/>
<sequence length="232" mass="26714">QNGVKWKDLMSTLILDRLEASFGNCRDDELPLTMLRTTQNTINNCDACQQCNTSGGESSSTKYFDSAWNDDTCHQHSTTDHDSIALADYNFQLSLEQLVPQQTNHLNSKESISEKIKKNETANILQQVEIFRKRVECMLKMNCQLQSELKKSIRTNLLMEQYISWPYSVNNGKVEFPGKNDLDQRFDCLSEELKKIRNDLKPIQNDKYIVSKLEKILHIPLPGCLNTCNKCE</sequence>
<evidence type="ECO:0000313" key="2">
    <source>
        <dbReference type="Proteomes" id="UP000478052"/>
    </source>
</evidence>
<dbReference type="EMBL" id="VUJU01009863">
    <property type="protein sequence ID" value="KAF0717169.1"/>
    <property type="molecule type" value="Genomic_DNA"/>
</dbReference>
<proteinExistence type="predicted"/>
<organism evidence="1 2">
    <name type="scientific">Aphis craccivora</name>
    <name type="common">Cowpea aphid</name>
    <dbReference type="NCBI Taxonomy" id="307492"/>
    <lineage>
        <taxon>Eukaryota</taxon>
        <taxon>Metazoa</taxon>
        <taxon>Ecdysozoa</taxon>
        <taxon>Arthropoda</taxon>
        <taxon>Hexapoda</taxon>
        <taxon>Insecta</taxon>
        <taxon>Pterygota</taxon>
        <taxon>Neoptera</taxon>
        <taxon>Paraneoptera</taxon>
        <taxon>Hemiptera</taxon>
        <taxon>Sternorrhyncha</taxon>
        <taxon>Aphidomorpha</taxon>
        <taxon>Aphidoidea</taxon>
        <taxon>Aphididae</taxon>
        <taxon>Aphidini</taxon>
        <taxon>Aphis</taxon>
        <taxon>Aphis</taxon>
    </lineage>
</organism>
<keyword evidence="2" id="KW-1185">Reference proteome</keyword>
<dbReference type="Proteomes" id="UP000478052">
    <property type="component" value="Unassembled WGS sequence"/>
</dbReference>
<accession>A0A6G0W0J8</accession>